<dbReference type="Gene3D" id="3.40.50.300">
    <property type="entry name" value="P-loop containing nucleotide triphosphate hydrolases"/>
    <property type="match status" value="1"/>
</dbReference>
<reference evidence="5" key="1">
    <citation type="submission" date="2023-11" db="EMBL/GenBank/DDBJ databases">
        <title>Scrofimicrobium hongkongense sp. nov., isolated from a patient with peritonitis.</title>
        <authorList>
            <person name="Lao H.Y."/>
            <person name="Wong A.Y.P."/>
            <person name="Ng T.L."/>
            <person name="Wong R.Y.L."/>
            <person name="Yau M.C.Y."/>
            <person name="Lam J.Y.W."/>
            <person name="Siu G.K.H."/>
        </authorList>
    </citation>
    <scope>NUCLEOTIDE SEQUENCE</scope>
    <source>
        <strain evidence="5">R131</strain>
    </source>
</reference>
<dbReference type="Pfam" id="PF01121">
    <property type="entry name" value="CoaE"/>
    <property type="match status" value="1"/>
</dbReference>
<dbReference type="PROSITE" id="PS51219">
    <property type="entry name" value="DPCK"/>
    <property type="match status" value="1"/>
</dbReference>
<comment type="catalytic activity">
    <reaction evidence="3">
        <text>3'-dephospho-CoA + ATP = ADP + CoA + H(+)</text>
        <dbReference type="Rhea" id="RHEA:18245"/>
        <dbReference type="ChEBI" id="CHEBI:15378"/>
        <dbReference type="ChEBI" id="CHEBI:30616"/>
        <dbReference type="ChEBI" id="CHEBI:57287"/>
        <dbReference type="ChEBI" id="CHEBI:57328"/>
        <dbReference type="ChEBI" id="CHEBI:456216"/>
        <dbReference type="EC" id="2.7.1.24"/>
    </reaction>
</comment>
<dbReference type="KEGG" id="sapp:SAC06_06005"/>
<keyword evidence="3" id="KW-0963">Cytoplasm</keyword>
<dbReference type="NCBIfam" id="NF002879">
    <property type="entry name" value="PRK03333.1"/>
    <property type="match status" value="1"/>
</dbReference>
<dbReference type="NCBIfam" id="TIGR00152">
    <property type="entry name" value="dephospho-CoA kinase"/>
    <property type="match status" value="1"/>
</dbReference>
<feature type="binding site" evidence="3">
    <location>
        <begin position="27"/>
        <end position="32"/>
    </location>
    <ligand>
        <name>ATP</name>
        <dbReference type="ChEBI" id="CHEBI:30616"/>
    </ligand>
</feature>
<comment type="similarity">
    <text evidence="3">Belongs to the CoaE family.</text>
</comment>
<evidence type="ECO:0000313" key="5">
    <source>
        <dbReference type="EMBL" id="XBW07204.1"/>
    </source>
</evidence>
<evidence type="ECO:0000256" key="2">
    <source>
        <dbReference type="ARBA" id="ARBA00022840"/>
    </source>
</evidence>
<dbReference type="EC" id="2.7.1.24" evidence="3 4"/>
<sequence>MSLLRLRPPSHPEPGQPYLVGLTGGIGTGKSTVAEQLGALGAVVVSADELAREVVAPGSPGLEQLAREFGTGVVRPDGQLDRAALARLVFDDPAARLRLEQITHPLIAAAKIEQFAGLAPGQVGVYDVPLLVETGMEGEFDAVVVVEAPLDLRLARLHRRGLPNREARARIEAQATDEERRALAHFVLVNDGDRDQLDRSVLELGRELGLAER</sequence>
<comment type="subcellular location">
    <subcellularLocation>
        <location evidence="3">Cytoplasm</location>
    </subcellularLocation>
</comment>
<keyword evidence="3" id="KW-0173">Coenzyme A biosynthesis</keyword>
<accession>A0AAU7V4N2</accession>
<dbReference type="RefSeq" id="WP_350257410.1">
    <property type="nucleotide sequence ID" value="NZ_CP138335.1"/>
</dbReference>
<dbReference type="AlphaFoldDB" id="A0AAU7V4N2"/>
<organism evidence="5">
    <name type="scientific">Scrofimicrobium appendicitidis</name>
    <dbReference type="NCBI Taxonomy" id="3079930"/>
    <lineage>
        <taxon>Bacteria</taxon>
        <taxon>Bacillati</taxon>
        <taxon>Actinomycetota</taxon>
        <taxon>Actinomycetes</taxon>
        <taxon>Actinomycetales</taxon>
        <taxon>Actinomycetaceae</taxon>
        <taxon>Scrofimicrobium</taxon>
    </lineage>
</organism>
<dbReference type="GO" id="GO:0005524">
    <property type="term" value="F:ATP binding"/>
    <property type="evidence" value="ECO:0007669"/>
    <property type="project" value="UniProtKB-UniRule"/>
</dbReference>
<dbReference type="GO" id="GO:0005737">
    <property type="term" value="C:cytoplasm"/>
    <property type="evidence" value="ECO:0007669"/>
    <property type="project" value="UniProtKB-SubCell"/>
</dbReference>
<evidence type="ECO:0000256" key="3">
    <source>
        <dbReference type="HAMAP-Rule" id="MF_00376"/>
    </source>
</evidence>
<protein>
    <recommendedName>
        <fullName evidence="3 4">Dephospho-CoA kinase</fullName>
        <ecNumber evidence="3 4">2.7.1.24</ecNumber>
    </recommendedName>
    <alternativeName>
        <fullName evidence="3">Dephosphocoenzyme A kinase</fullName>
    </alternativeName>
</protein>
<keyword evidence="3 5" id="KW-0418">Kinase</keyword>
<comment type="pathway">
    <text evidence="3">Cofactor biosynthesis; coenzyme A biosynthesis; CoA from (R)-pantothenate: step 5/5.</text>
</comment>
<dbReference type="GO" id="GO:0004140">
    <property type="term" value="F:dephospho-CoA kinase activity"/>
    <property type="evidence" value="ECO:0007669"/>
    <property type="project" value="UniProtKB-UniRule"/>
</dbReference>
<dbReference type="InterPro" id="IPR027417">
    <property type="entry name" value="P-loop_NTPase"/>
</dbReference>
<name>A0AAU7V4N2_9ACTO</name>
<dbReference type="InterPro" id="IPR001977">
    <property type="entry name" value="Depp_CoAkinase"/>
</dbReference>
<keyword evidence="1 3" id="KW-0547">Nucleotide-binding</keyword>
<dbReference type="PANTHER" id="PTHR10695:SF46">
    <property type="entry name" value="BIFUNCTIONAL COENZYME A SYNTHASE-RELATED"/>
    <property type="match status" value="1"/>
</dbReference>
<comment type="function">
    <text evidence="3">Catalyzes the phosphorylation of the 3'-hydroxyl group of dephosphocoenzyme A to form coenzyme A.</text>
</comment>
<dbReference type="PANTHER" id="PTHR10695">
    <property type="entry name" value="DEPHOSPHO-COA KINASE-RELATED"/>
    <property type="match status" value="1"/>
</dbReference>
<dbReference type="SUPFAM" id="SSF52540">
    <property type="entry name" value="P-loop containing nucleoside triphosphate hydrolases"/>
    <property type="match status" value="1"/>
</dbReference>
<evidence type="ECO:0000256" key="4">
    <source>
        <dbReference type="NCBIfam" id="TIGR00152"/>
    </source>
</evidence>
<dbReference type="GO" id="GO:0015937">
    <property type="term" value="P:coenzyme A biosynthetic process"/>
    <property type="evidence" value="ECO:0007669"/>
    <property type="project" value="UniProtKB-UniRule"/>
</dbReference>
<evidence type="ECO:0000256" key="1">
    <source>
        <dbReference type="ARBA" id="ARBA00022741"/>
    </source>
</evidence>
<dbReference type="EMBL" id="CP138335">
    <property type="protein sequence ID" value="XBW07204.1"/>
    <property type="molecule type" value="Genomic_DNA"/>
</dbReference>
<keyword evidence="2 3" id="KW-0067">ATP-binding</keyword>
<keyword evidence="3 5" id="KW-0808">Transferase</keyword>
<proteinExistence type="inferred from homology"/>
<gene>
    <name evidence="3 5" type="primary">coaE</name>
    <name evidence="5" type="ORF">SAC06_06005</name>
</gene>
<dbReference type="HAMAP" id="MF_00376">
    <property type="entry name" value="Dephospho_CoA_kinase"/>
    <property type="match status" value="1"/>
</dbReference>
<dbReference type="CDD" id="cd02022">
    <property type="entry name" value="DPCK"/>
    <property type="match status" value="1"/>
</dbReference>